<gene>
    <name evidence="1" type="ORF">CEY11_15660</name>
</gene>
<protein>
    <recommendedName>
        <fullName evidence="3">DUF937 domain-containing protein</fullName>
    </recommendedName>
</protein>
<organism evidence="1 2">
    <name type="scientific">Candidimonas nitroreducens</name>
    <dbReference type="NCBI Taxonomy" id="683354"/>
    <lineage>
        <taxon>Bacteria</taxon>
        <taxon>Pseudomonadati</taxon>
        <taxon>Pseudomonadota</taxon>
        <taxon>Betaproteobacteria</taxon>
        <taxon>Burkholderiales</taxon>
        <taxon>Alcaligenaceae</taxon>
        <taxon>Candidimonas</taxon>
    </lineage>
</organism>
<dbReference type="InterPro" id="IPR027405">
    <property type="entry name" value="YidB-like"/>
</dbReference>
<dbReference type="RefSeq" id="WP_088604317.1">
    <property type="nucleotide sequence ID" value="NZ_NJIH01000008.1"/>
</dbReference>
<evidence type="ECO:0008006" key="3">
    <source>
        <dbReference type="Google" id="ProtNLM"/>
    </source>
</evidence>
<evidence type="ECO:0000313" key="2">
    <source>
        <dbReference type="Proteomes" id="UP000214603"/>
    </source>
</evidence>
<dbReference type="InterPro" id="IPR045372">
    <property type="entry name" value="YidB"/>
</dbReference>
<keyword evidence="2" id="KW-1185">Reference proteome</keyword>
<comment type="caution">
    <text evidence="1">The sequence shown here is derived from an EMBL/GenBank/DDBJ whole genome shotgun (WGS) entry which is preliminary data.</text>
</comment>
<dbReference type="OrthoDB" id="9795283at2"/>
<evidence type="ECO:0000313" key="1">
    <source>
        <dbReference type="EMBL" id="OWT58405.1"/>
    </source>
</evidence>
<dbReference type="Gene3D" id="1.10.10.690">
    <property type="entry name" value="YidB-like"/>
    <property type="match status" value="1"/>
</dbReference>
<dbReference type="AlphaFoldDB" id="A0A225MAS8"/>
<sequence length="140" mass="13743">MGLLDSVLSAVEGGDGQGGQGGQAALLQAVVAQVNNYPGGLPGLIGKLREGGLAEAVESWVSVGSNQAVSGEQLQSALGDDAIDNIAQSAGQDRSTVLAGLGQLLPHVVDHATPDGNVNSGGLDTSALLGSLSSLFGGRV</sequence>
<dbReference type="Proteomes" id="UP000214603">
    <property type="component" value="Unassembled WGS sequence"/>
</dbReference>
<proteinExistence type="predicted"/>
<accession>A0A225MAS8</accession>
<reference evidence="2" key="1">
    <citation type="submission" date="2017-06" db="EMBL/GenBank/DDBJ databases">
        <title>Herbaspirillum phytohormonus sp. nov., isolated from the root nodule of Robinia pseudoacacia in lead-zinc mine.</title>
        <authorList>
            <person name="Fan M."/>
            <person name="Lin Y."/>
        </authorList>
    </citation>
    <scope>NUCLEOTIDE SEQUENCE [LARGE SCALE GENOMIC DNA]</scope>
    <source>
        <strain evidence="2">SC-089</strain>
    </source>
</reference>
<dbReference type="EMBL" id="NJIH01000008">
    <property type="protein sequence ID" value="OWT58405.1"/>
    <property type="molecule type" value="Genomic_DNA"/>
</dbReference>
<dbReference type="SUPFAM" id="SSF140804">
    <property type="entry name" value="YidB-like"/>
    <property type="match status" value="1"/>
</dbReference>
<dbReference type="Pfam" id="PF20159">
    <property type="entry name" value="YidB"/>
    <property type="match status" value="1"/>
</dbReference>
<name>A0A225MAS8_9BURK</name>